<sequence length="486" mass="55754">MVMEWQFLESWPTFLAVGFFLYWLMVLVVLVNDQRDPTKTLAWLIVLTMVPLIGLVIYYFFGRNWRKMAEMSGLHELRRALAEPSFEAIRLRYAEDSNAGREWAAEHGYDGLVRLIEQAEGVQPLPAYDVRILPGGAEKFALLKQELTAATQTINIQYFIWEHDQLTAELVDILLERIAAGVEVRMLNDFIGSLLFSKSKLRKLVAAGAKVYSDVKQINRANYRNHRKIVVIDGLWGYTGGINVGQEYVDGGSRFSAWRDTHVRFGGPAVAELQKLFALRWYQATRETLFLPRFFPEEHPHGASKVPALTVATSVEDKWQSARRAHILAMSRARDRIWIQTPYFVPDDQVYETMVNAALAGVDVRLMMTGIPDKRTAWYAAHTYFGLLLESGGRIFFYTRGFFHSKTLTVDGNLLAIGTMNIDIRSLELHKELMVWFLDQGLAREHEVLFEADLVHCEEYTLEKLQSLSRYEVFRNSAMRLASNLL</sequence>
<dbReference type="STRING" id="617002.SAMN05660653_01612"/>
<dbReference type="EMBL" id="FMXO01000008">
    <property type="protein sequence ID" value="SDB33620.1"/>
    <property type="molecule type" value="Genomic_DNA"/>
</dbReference>
<dbReference type="PROSITE" id="PS50035">
    <property type="entry name" value="PLD"/>
    <property type="match status" value="2"/>
</dbReference>
<name>A0A1G6CL70_9BACT</name>
<dbReference type="Proteomes" id="UP000198771">
    <property type="component" value="Unassembled WGS sequence"/>
</dbReference>
<dbReference type="SUPFAM" id="SSF56024">
    <property type="entry name" value="Phospholipase D/nuclease"/>
    <property type="match status" value="2"/>
</dbReference>
<evidence type="ECO:0000256" key="8">
    <source>
        <dbReference type="ARBA" id="ARBA00023098"/>
    </source>
</evidence>
<keyword evidence="4" id="KW-0808">Transferase</keyword>
<keyword evidence="11" id="KW-1208">Phospholipid metabolism</keyword>
<reference evidence="15 16" key="1">
    <citation type="submission" date="2016-10" db="EMBL/GenBank/DDBJ databases">
        <authorList>
            <person name="de Groot N.N."/>
        </authorList>
    </citation>
    <scope>NUCLEOTIDE SEQUENCE [LARGE SCALE GENOMIC DNA]</scope>
    <source>
        <strain evidence="15 16">ASO4-2</strain>
    </source>
</reference>
<accession>A0A1G6CL70</accession>
<evidence type="ECO:0000256" key="12">
    <source>
        <dbReference type="NCBIfam" id="TIGR04265"/>
    </source>
</evidence>
<keyword evidence="16" id="KW-1185">Reference proteome</keyword>
<keyword evidence="6" id="KW-0677">Repeat</keyword>
<dbReference type="CDD" id="cd09110">
    <property type="entry name" value="PLDc_CLS_1"/>
    <property type="match status" value="1"/>
</dbReference>
<evidence type="ECO:0000313" key="15">
    <source>
        <dbReference type="EMBL" id="SDB33620.1"/>
    </source>
</evidence>
<dbReference type="InterPro" id="IPR025202">
    <property type="entry name" value="PLD-like_dom"/>
</dbReference>
<gene>
    <name evidence="15" type="ORF">SAMN05660653_01612</name>
</gene>
<keyword evidence="7 13" id="KW-1133">Transmembrane helix</keyword>
<organism evidence="15 16">
    <name type="scientific">Desulfonatronum thiosulfatophilum</name>
    <dbReference type="NCBI Taxonomy" id="617002"/>
    <lineage>
        <taxon>Bacteria</taxon>
        <taxon>Pseudomonadati</taxon>
        <taxon>Thermodesulfobacteriota</taxon>
        <taxon>Desulfovibrionia</taxon>
        <taxon>Desulfovibrionales</taxon>
        <taxon>Desulfonatronaceae</taxon>
        <taxon>Desulfonatronum</taxon>
    </lineage>
</organism>
<keyword evidence="8" id="KW-0443">Lipid metabolism</keyword>
<dbReference type="InterPro" id="IPR027379">
    <property type="entry name" value="CLS_N"/>
</dbReference>
<feature type="transmembrane region" description="Helical" evidence="13">
    <location>
        <begin position="12"/>
        <end position="30"/>
    </location>
</feature>
<feature type="transmembrane region" description="Helical" evidence="13">
    <location>
        <begin position="42"/>
        <end position="61"/>
    </location>
</feature>
<dbReference type="EC" id="2.7.8.-" evidence="12"/>
<keyword evidence="9 13" id="KW-0472">Membrane</keyword>
<keyword evidence="10" id="KW-0594">Phospholipid biosynthesis</keyword>
<protein>
    <recommendedName>
        <fullName evidence="12">Cardiolipin synthase</fullName>
        <ecNumber evidence="12">2.7.8.-</ecNumber>
    </recommendedName>
</protein>
<feature type="domain" description="PLD phosphodiesterase" evidence="14">
    <location>
        <begin position="399"/>
        <end position="426"/>
    </location>
</feature>
<dbReference type="InterPro" id="IPR001736">
    <property type="entry name" value="PLipase_D/transphosphatidylase"/>
</dbReference>
<dbReference type="SMART" id="SM00155">
    <property type="entry name" value="PLDc"/>
    <property type="match status" value="2"/>
</dbReference>
<keyword evidence="5 13" id="KW-0812">Transmembrane</keyword>
<evidence type="ECO:0000256" key="7">
    <source>
        <dbReference type="ARBA" id="ARBA00022989"/>
    </source>
</evidence>
<dbReference type="GO" id="GO:0008808">
    <property type="term" value="F:cardiolipin synthase activity"/>
    <property type="evidence" value="ECO:0007669"/>
    <property type="project" value="UniProtKB-UniRule"/>
</dbReference>
<evidence type="ECO:0000256" key="2">
    <source>
        <dbReference type="ARBA" id="ARBA00022475"/>
    </source>
</evidence>
<dbReference type="PANTHER" id="PTHR21248">
    <property type="entry name" value="CARDIOLIPIN SYNTHASE"/>
    <property type="match status" value="1"/>
</dbReference>
<dbReference type="InterPro" id="IPR022924">
    <property type="entry name" value="Cardiolipin_synthase"/>
</dbReference>
<feature type="domain" description="PLD phosphodiesterase" evidence="14">
    <location>
        <begin position="221"/>
        <end position="248"/>
    </location>
</feature>
<evidence type="ECO:0000256" key="9">
    <source>
        <dbReference type="ARBA" id="ARBA00023136"/>
    </source>
</evidence>
<dbReference type="CDD" id="cd09112">
    <property type="entry name" value="PLDc_CLS_2"/>
    <property type="match status" value="1"/>
</dbReference>
<dbReference type="GO" id="GO:0005886">
    <property type="term" value="C:plasma membrane"/>
    <property type="evidence" value="ECO:0007669"/>
    <property type="project" value="UniProtKB-SubCell"/>
</dbReference>
<dbReference type="Gene3D" id="3.30.870.10">
    <property type="entry name" value="Endonuclease Chain A"/>
    <property type="match status" value="2"/>
</dbReference>
<dbReference type="Pfam" id="PF13091">
    <property type="entry name" value="PLDc_2"/>
    <property type="match status" value="2"/>
</dbReference>
<dbReference type="AlphaFoldDB" id="A0A1G6CL70"/>
<evidence type="ECO:0000259" key="14">
    <source>
        <dbReference type="PROSITE" id="PS50035"/>
    </source>
</evidence>
<evidence type="ECO:0000256" key="6">
    <source>
        <dbReference type="ARBA" id="ARBA00022737"/>
    </source>
</evidence>
<evidence type="ECO:0000256" key="1">
    <source>
        <dbReference type="ARBA" id="ARBA00004651"/>
    </source>
</evidence>
<evidence type="ECO:0000313" key="16">
    <source>
        <dbReference type="Proteomes" id="UP000198771"/>
    </source>
</evidence>
<dbReference type="GO" id="GO:0032049">
    <property type="term" value="P:cardiolipin biosynthetic process"/>
    <property type="evidence" value="ECO:0007669"/>
    <property type="project" value="UniProtKB-UniRule"/>
</dbReference>
<dbReference type="PANTHER" id="PTHR21248:SF22">
    <property type="entry name" value="PHOSPHOLIPASE D"/>
    <property type="match status" value="1"/>
</dbReference>
<evidence type="ECO:0000256" key="10">
    <source>
        <dbReference type="ARBA" id="ARBA00023209"/>
    </source>
</evidence>
<evidence type="ECO:0000256" key="5">
    <source>
        <dbReference type="ARBA" id="ARBA00022692"/>
    </source>
</evidence>
<comment type="subcellular location">
    <subcellularLocation>
        <location evidence="1">Cell membrane</location>
        <topology evidence="1">Multi-pass membrane protein</topology>
    </subcellularLocation>
</comment>
<evidence type="ECO:0000256" key="3">
    <source>
        <dbReference type="ARBA" id="ARBA00022516"/>
    </source>
</evidence>
<evidence type="ECO:0000256" key="4">
    <source>
        <dbReference type="ARBA" id="ARBA00022679"/>
    </source>
</evidence>
<keyword evidence="2" id="KW-1003">Cell membrane</keyword>
<proteinExistence type="predicted"/>
<evidence type="ECO:0000256" key="13">
    <source>
        <dbReference type="SAM" id="Phobius"/>
    </source>
</evidence>
<keyword evidence="3" id="KW-0444">Lipid biosynthesis</keyword>
<evidence type="ECO:0000256" key="11">
    <source>
        <dbReference type="ARBA" id="ARBA00023264"/>
    </source>
</evidence>
<dbReference type="NCBIfam" id="TIGR04265">
    <property type="entry name" value="bac_cardiolipin"/>
    <property type="match status" value="1"/>
</dbReference>
<dbReference type="Pfam" id="PF13396">
    <property type="entry name" value="PLDc_N"/>
    <property type="match status" value="1"/>
</dbReference>